<accession>A0A328BKU5</accession>
<evidence type="ECO:0000313" key="2">
    <source>
        <dbReference type="EMBL" id="RAK65578.1"/>
    </source>
</evidence>
<name>A0A328BKU5_9CAUL</name>
<organism evidence="2 3">
    <name type="scientific">Phenylobacterium kunshanense</name>
    <dbReference type="NCBI Taxonomy" id="1445034"/>
    <lineage>
        <taxon>Bacteria</taxon>
        <taxon>Pseudomonadati</taxon>
        <taxon>Pseudomonadota</taxon>
        <taxon>Alphaproteobacteria</taxon>
        <taxon>Caulobacterales</taxon>
        <taxon>Caulobacteraceae</taxon>
        <taxon>Phenylobacterium</taxon>
    </lineage>
</organism>
<dbReference type="EMBL" id="QFYS01000004">
    <property type="protein sequence ID" value="RAK65578.1"/>
    <property type="molecule type" value="Genomic_DNA"/>
</dbReference>
<gene>
    <name evidence="2" type="ORF">DJ019_11500</name>
</gene>
<dbReference type="RefSeq" id="WP_111276174.1">
    <property type="nucleotide sequence ID" value="NZ_QFYS01000004.1"/>
</dbReference>
<evidence type="ECO:0000313" key="3">
    <source>
        <dbReference type="Proteomes" id="UP000249524"/>
    </source>
</evidence>
<feature type="transmembrane region" description="Helical" evidence="1">
    <location>
        <begin position="175"/>
        <end position="196"/>
    </location>
</feature>
<feature type="transmembrane region" description="Helical" evidence="1">
    <location>
        <begin position="129"/>
        <end position="154"/>
    </location>
</feature>
<keyword evidence="1" id="KW-0812">Transmembrane</keyword>
<feature type="transmembrane region" description="Helical" evidence="1">
    <location>
        <begin position="63"/>
        <end position="85"/>
    </location>
</feature>
<sequence>MNRRDFDVKDGPLAVAALRAVLGQPAGAWAAWAALMAAGAALDLAARAAGVDIDGTRADAGFWAYQGLEALLTATASGWALALLLTGQAPRVRALAAFVVLLAAVELYWDGAAQVVPAAESGDGAPVAARYLALMAVMGLGVFVFARLMLWPIGRLTGSGGPSPAGSWARMEGQVWPYFSTAVLLTFPIFLENYLLFTTPAGDLGVEGTTPTLIKARLEATLETALMTGLGAAVWRRRQGVTSERLSDVFA</sequence>
<dbReference type="Proteomes" id="UP000249524">
    <property type="component" value="Unassembled WGS sequence"/>
</dbReference>
<protein>
    <submittedName>
        <fullName evidence="2">Uncharacterized protein</fullName>
    </submittedName>
</protein>
<keyword evidence="1" id="KW-0472">Membrane</keyword>
<dbReference type="AlphaFoldDB" id="A0A328BKU5"/>
<proteinExistence type="predicted"/>
<keyword evidence="1" id="KW-1133">Transmembrane helix</keyword>
<comment type="caution">
    <text evidence="2">The sequence shown here is derived from an EMBL/GenBank/DDBJ whole genome shotgun (WGS) entry which is preliminary data.</text>
</comment>
<keyword evidence="3" id="KW-1185">Reference proteome</keyword>
<evidence type="ECO:0000256" key="1">
    <source>
        <dbReference type="SAM" id="Phobius"/>
    </source>
</evidence>
<feature type="transmembrane region" description="Helical" evidence="1">
    <location>
        <begin position="92"/>
        <end position="109"/>
    </location>
</feature>
<reference evidence="2 3" key="1">
    <citation type="submission" date="2018-05" db="EMBL/GenBank/DDBJ databases">
        <authorList>
            <person name="Lanie J.A."/>
            <person name="Ng W.-L."/>
            <person name="Kazmierczak K.M."/>
            <person name="Andrzejewski T.M."/>
            <person name="Davidsen T.M."/>
            <person name="Wayne K.J."/>
            <person name="Tettelin H."/>
            <person name="Glass J.I."/>
            <person name="Rusch D."/>
            <person name="Podicherti R."/>
            <person name="Tsui H.-C.T."/>
            <person name="Winkler M.E."/>
        </authorList>
    </citation>
    <scope>NUCLEOTIDE SEQUENCE [LARGE SCALE GENOMIC DNA]</scope>
    <source>
        <strain evidence="2 3">BUT-10</strain>
    </source>
</reference>